<dbReference type="InterPro" id="IPR007627">
    <property type="entry name" value="RNA_pol_sigma70_r2"/>
</dbReference>
<dbReference type="InterPro" id="IPR039425">
    <property type="entry name" value="RNA_pol_sigma-70-like"/>
</dbReference>
<organism evidence="7 8">
    <name type="scientific">Asticcacaulis endophyticus</name>
    <dbReference type="NCBI Taxonomy" id="1395890"/>
    <lineage>
        <taxon>Bacteria</taxon>
        <taxon>Pseudomonadati</taxon>
        <taxon>Pseudomonadota</taxon>
        <taxon>Alphaproteobacteria</taxon>
        <taxon>Caulobacterales</taxon>
        <taxon>Caulobacteraceae</taxon>
        <taxon>Asticcacaulis</taxon>
    </lineage>
</organism>
<dbReference type="InterPro" id="IPR013325">
    <property type="entry name" value="RNA_pol_sigma_r2"/>
</dbReference>
<dbReference type="CDD" id="cd06171">
    <property type="entry name" value="Sigma70_r4"/>
    <property type="match status" value="1"/>
</dbReference>
<dbReference type="GO" id="GO:0016987">
    <property type="term" value="F:sigma factor activity"/>
    <property type="evidence" value="ECO:0007669"/>
    <property type="project" value="UniProtKB-KW"/>
</dbReference>
<dbReference type="EMBL" id="BMZB01000004">
    <property type="protein sequence ID" value="GGZ39059.1"/>
    <property type="molecule type" value="Genomic_DNA"/>
</dbReference>
<dbReference type="Pfam" id="PF08281">
    <property type="entry name" value="Sigma70_r4_2"/>
    <property type="match status" value="1"/>
</dbReference>
<dbReference type="SUPFAM" id="SSF88659">
    <property type="entry name" value="Sigma3 and sigma4 domains of RNA polymerase sigma factors"/>
    <property type="match status" value="1"/>
</dbReference>
<keyword evidence="3" id="KW-0731">Sigma factor</keyword>
<dbReference type="InterPro" id="IPR036388">
    <property type="entry name" value="WH-like_DNA-bd_sf"/>
</dbReference>
<comment type="similarity">
    <text evidence="1">Belongs to the sigma-70 factor family. ECF subfamily.</text>
</comment>
<feature type="domain" description="RNA polymerase sigma factor 70 region 4 type 2" evidence="6">
    <location>
        <begin position="108"/>
        <end position="154"/>
    </location>
</feature>
<protein>
    <submittedName>
        <fullName evidence="7">RNA polymerase sigma factor</fullName>
    </submittedName>
</protein>
<dbReference type="InterPro" id="IPR014284">
    <property type="entry name" value="RNA_pol_sigma-70_dom"/>
</dbReference>
<dbReference type="Gene3D" id="1.10.10.10">
    <property type="entry name" value="Winged helix-like DNA-binding domain superfamily/Winged helix DNA-binding domain"/>
    <property type="match status" value="1"/>
</dbReference>
<evidence type="ECO:0000256" key="2">
    <source>
        <dbReference type="ARBA" id="ARBA00023015"/>
    </source>
</evidence>
<dbReference type="PANTHER" id="PTHR43133:SF63">
    <property type="entry name" value="RNA POLYMERASE SIGMA FACTOR FECI-RELATED"/>
    <property type="match status" value="1"/>
</dbReference>
<sequence length="166" mass="18930">MKTGTGTVEGLYIGHGEWLAKWLERRLRCPDRAADLSHDTFCRLLERLPEVTPASPRSLLATIARRLMVDDIRRREIERSVIECFALHNDDTYPITPERILEAIRFLDEVLKVLGGLPSITRQVLLLRRVDGLSQEEIASKLNLSTRTVRRHIVSASVQIFSVMAD</sequence>
<dbReference type="PANTHER" id="PTHR43133">
    <property type="entry name" value="RNA POLYMERASE ECF-TYPE SIGMA FACTO"/>
    <property type="match status" value="1"/>
</dbReference>
<dbReference type="SUPFAM" id="SSF88946">
    <property type="entry name" value="Sigma2 domain of RNA polymerase sigma factors"/>
    <property type="match status" value="1"/>
</dbReference>
<evidence type="ECO:0000259" key="6">
    <source>
        <dbReference type="Pfam" id="PF08281"/>
    </source>
</evidence>
<name>A0A918Q9K3_9CAUL</name>
<evidence type="ECO:0000256" key="3">
    <source>
        <dbReference type="ARBA" id="ARBA00023082"/>
    </source>
</evidence>
<keyword evidence="8" id="KW-1185">Reference proteome</keyword>
<dbReference type="AlphaFoldDB" id="A0A918Q9K3"/>
<comment type="caution">
    <text evidence="7">The sequence shown here is derived from an EMBL/GenBank/DDBJ whole genome shotgun (WGS) entry which is preliminary data.</text>
</comment>
<dbReference type="InterPro" id="IPR013324">
    <property type="entry name" value="RNA_pol_sigma_r3/r4-like"/>
</dbReference>
<dbReference type="GO" id="GO:0003677">
    <property type="term" value="F:DNA binding"/>
    <property type="evidence" value="ECO:0007669"/>
    <property type="project" value="InterPro"/>
</dbReference>
<evidence type="ECO:0000313" key="8">
    <source>
        <dbReference type="Proteomes" id="UP000662572"/>
    </source>
</evidence>
<dbReference type="RefSeq" id="WP_189487457.1">
    <property type="nucleotide sequence ID" value="NZ_BMZB01000004.1"/>
</dbReference>
<dbReference type="GO" id="GO:0006352">
    <property type="term" value="P:DNA-templated transcription initiation"/>
    <property type="evidence" value="ECO:0007669"/>
    <property type="project" value="InterPro"/>
</dbReference>
<accession>A0A918Q9K3</accession>
<gene>
    <name evidence="7" type="ORF">GCM10011273_26820</name>
</gene>
<reference evidence="7" key="2">
    <citation type="submission" date="2020-09" db="EMBL/GenBank/DDBJ databases">
        <authorList>
            <person name="Sun Q."/>
            <person name="Kim S."/>
        </authorList>
    </citation>
    <scope>NUCLEOTIDE SEQUENCE</scope>
    <source>
        <strain evidence="7">KCTC 32296</strain>
    </source>
</reference>
<dbReference type="Pfam" id="PF04542">
    <property type="entry name" value="Sigma70_r2"/>
    <property type="match status" value="1"/>
</dbReference>
<dbReference type="InterPro" id="IPR013249">
    <property type="entry name" value="RNA_pol_sigma70_r4_t2"/>
</dbReference>
<proteinExistence type="inferred from homology"/>
<dbReference type="NCBIfam" id="TIGR02937">
    <property type="entry name" value="sigma70-ECF"/>
    <property type="match status" value="1"/>
</dbReference>
<dbReference type="Proteomes" id="UP000662572">
    <property type="component" value="Unassembled WGS sequence"/>
</dbReference>
<keyword evidence="2" id="KW-0805">Transcription regulation</keyword>
<reference evidence="7" key="1">
    <citation type="journal article" date="2014" name="Int. J. Syst. Evol. Microbiol.">
        <title>Complete genome sequence of Corynebacterium casei LMG S-19264T (=DSM 44701T), isolated from a smear-ripened cheese.</title>
        <authorList>
            <consortium name="US DOE Joint Genome Institute (JGI-PGF)"/>
            <person name="Walter F."/>
            <person name="Albersmeier A."/>
            <person name="Kalinowski J."/>
            <person name="Ruckert C."/>
        </authorList>
    </citation>
    <scope>NUCLEOTIDE SEQUENCE</scope>
    <source>
        <strain evidence="7">KCTC 32296</strain>
    </source>
</reference>
<evidence type="ECO:0000313" key="7">
    <source>
        <dbReference type="EMBL" id="GGZ39059.1"/>
    </source>
</evidence>
<evidence type="ECO:0000256" key="4">
    <source>
        <dbReference type="ARBA" id="ARBA00023163"/>
    </source>
</evidence>
<feature type="domain" description="RNA polymerase sigma-70 region 2" evidence="5">
    <location>
        <begin position="12"/>
        <end position="75"/>
    </location>
</feature>
<dbReference type="Gene3D" id="1.10.1740.10">
    <property type="match status" value="1"/>
</dbReference>
<evidence type="ECO:0000259" key="5">
    <source>
        <dbReference type="Pfam" id="PF04542"/>
    </source>
</evidence>
<evidence type="ECO:0000256" key="1">
    <source>
        <dbReference type="ARBA" id="ARBA00010641"/>
    </source>
</evidence>
<keyword evidence="4" id="KW-0804">Transcription</keyword>